<sequence length="303" mass="32123">MTTTAPDHAAARELPGSRVRGLIRACRPRHWVKNVLVLAAPAFAGVLTDPAAVADVLIAFVAFCLAASGTYLVNDARDAAADQAHPRKRLRPVAAGQVSVRLAYVTGAGFLLAAIALAPLTGTWYLAVVIAGYVALTTAYSLRVKHVPVLDLVCVAGGFVLRAIAGAVAVEVSVSSWFLIVATLVSLFVVAGKREAELRNAERGDSRRTLHLYTRDFLRYVRATTSGAVLVAYCLWAFELHEGLSRLAFGLSIVPFTVGILRYAMLVDAGHGEEPELTAPSDPMILTSGIVLACCVVVGVYVV</sequence>
<reference evidence="6 7" key="1">
    <citation type="submission" date="2018-08" db="EMBL/GenBank/DDBJ databases">
        <title>Sequencing the genomes of 1000 actinobacteria strains.</title>
        <authorList>
            <person name="Klenk H.-P."/>
        </authorList>
    </citation>
    <scope>NUCLEOTIDE SEQUENCE [LARGE SCALE GENOMIC DNA]</scope>
    <source>
        <strain evidence="6 7">DSM 22891</strain>
    </source>
</reference>
<keyword evidence="6" id="KW-0808">Transferase</keyword>
<protein>
    <submittedName>
        <fullName evidence="6">Decaprenyl-phosphate phosphoribosyltransferase</fullName>
    </submittedName>
</protein>
<dbReference type="Gene3D" id="1.10.357.140">
    <property type="entry name" value="UbiA prenyltransferase"/>
    <property type="match status" value="1"/>
</dbReference>
<dbReference type="GO" id="GO:0005886">
    <property type="term" value="C:plasma membrane"/>
    <property type="evidence" value="ECO:0007669"/>
    <property type="project" value="TreeGrafter"/>
</dbReference>
<accession>A0A3D9V5J5</accession>
<feature type="transmembrane region" description="Helical" evidence="5">
    <location>
        <begin position="124"/>
        <end position="142"/>
    </location>
</feature>
<feature type="transmembrane region" description="Helical" evidence="5">
    <location>
        <begin position="284"/>
        <end position="302"/>
    </location>
</feature>
<keyword evidence="2 5" id="KW-0812">Transmembrane</keyword>
<comment type="subcellular location">
    <subcellularLocation>
        <location evidence="1">Membrane</location>
        <topology evidence="1">Multi-pass membrane protein</topology>
    </subcellularLocation>
</comment>
<dbReference type="EMBL" id="QTUC01000001">
    <property type="protein sequence ID" value="REF36807.1"/>
    <property type="molecule type" value="Genomic_DNA"/>
</dbReference>
<evidence type="ECO:0000256" key="4">
    <source>
        <dbReference type="ARBA" id="ARBA00023136"/>
    </source>
</evidence>
<dbReference type="Proteomes" id="UP000256485">
    <property type="component" value="Unassembled WGS sequence"/>
</dbReference>
<feature type="transmembrane region" description="Helical" evidence="5">
    <location>
        <begin position="30"/>
        <end position="47"/>
    </location>
</feature>
<dbReference type="PANTHER" id="PTHR11048">
    <property type="entry name" value="PRENYLTRANSFERASES"/>
    <property type="match status" value="1"/>
</dbReference>
<feature type="transmembrane region" description="Helical" evidence="5">
    <location>
        <begin position="94"/>
        <end position="118"/>
    </location>
</feature>
<organism evidence="6 7">
    <name type="scientific">Thermasporomyces composti</name>
    <dbReference type="NCBI Taxonomy" id="696763"/>
    <lineage>
        <taxon>Bacteria</taxon>
        <taxon>Bacillati</taxon>
        <taxon>Actinomycetota</taxon>
        <taxon>Actinomycetes</taxon>
        <taxon>Propionibacteriales</taxon>
        <taxon>Nocardioidaceae</taxon>
        <taxon>Thermasporomyces</taxon>
    </lineage>
</organism>
<proteinExistence type="predicted"/>
<dbReference type="PANTHER" id="PTHR11048:SF5">
    <property type="entry name" value="DECAPRENYL-PHOSPHATE PHOSPHORIBOSYLTRANSFERASE"/>
    <property type="match status" value="1"/>
</dbReference>
<comment type="caution">
    <text evidence="6">The sequence shown here is derived from an EMBL/GenBank/DDBJ whole genome shotgun (WGS) entry which is preliminary data.</text>
</comment>
<dbReference type="GO" id="GO:0016757">
    <property type="term" value="F:glycosyltransferase activity"/>
    <property type="evidence" value="ECO:0007669"/>
    <property type="project" value="UniProtKB-KW"/>
</dbReference>
<dbReference type="CDD" id="cd13963">
    <property type="entry name" value="PT_UbiA_2"/>
    <property type="match status" value="1"/>
</dbReference>
<evidence type="ECO:0000256" key="5">
    <source>
        <dbReference type="SAM" id="Phobius"/>
    </source>
</evidence>
<dbReference type="GO" id="GO:0009247">
    <property type="term" value="P:glycolipid biosynthetic process"/>
    <property type="evidence" value="ECO:0007669"/>
    <property type="project" value="TreeGrafter"/>
</dbReference>
<gene>
    <name evidence="6" type="ORF">DFJ64_2239</name>
</gene>
<evidence type="ECO:0000256" key="3">
    <source>
        <dbReference type="ARBA" id="ARBA00022989"/>
    </source>
</evidence>
<dbReference type="GO" id="GO:0016765">
    <property type="term" value="F:transferase activity, transferring alkyl or aryl (other than methyl) groups"/>
    <property type="evidence" value="ECO:0007669"/>
    <property type="project" value="InterPro"/>
</dbReference>
<dbReference type="RefSeq" id="WP_245941069.1">
    <property type="nucleotide sequence ID" value="NZ_QTUC01000001.1"/>
</dbReference>
<dbReference type="InterPro" id="IPR000537">
    <property type="entry name" value="UbiA_prenyltransferase"/>
</dbReference>
<feature type="transmembrane region" description="Helical" evidence="5">
    <location>
        <begin position="53"/>
        <end position="73"/>
    </location>
</feature>
<evidence type="ECO:0000313" key="6">
    <source>
        <dbReference type="EMBL" id="REF36807.1"/>
    </source>
</evidence>
<dbReference type="InterPro" id="IPR039653">
    <property type="entry name" value="Prenyltransferase"/>
</dbReference>
<feature type="transmembrane region" description="Helical" evidence="5">
    <location>
        <begin position="149"/>
        <end position="170"/>
    </location>
</feature>
<evidence type="ECO:0000313" key="7">
    <source>
        <dbReference type="Proteomes" id="UP000256485"/>
    </source>
</evidence>
<evidence type="ECO:0000256" key="1">
    <source>
        <dbReference type="ARBA" id="ARBA00004141"/>
    </source>
</evidence>
<keyword evidence="3 5" id="KW-1133">Transmembrane helix</keyword>
<name>A0A3D9V5J5_THECX</name>
<dbReference type="NCBIfam" id="NF008978">
    <property type="entry name" value="PRK12324.1-4"/>
    <property type="match status" value="1"/>
</dbReference>
<feature type="transmembrane region" description="Helical" evidence="5">
    <location>
        <begin position="176"/>
        <end position="196"/>
    </location>
</feature>
<keyword evidence="7" id="KW-1185">Reference proteome</keyword>
<dbReference type="AlphaFoldDB" id="A0A3D9V5J5"/>
<keyword evidence="6" id="KW-0328">Glycosyltransferase</keyword>
<dbReference type="Pfam" id="PF01040">
    <property type="entry name" value="UbiA"/>
    <property type="match status" value="1"/>
</dbReference>
<dbReference type="InterPro" id="IPR044878">
    <property type="entry name" value="UbiA_sf"/>
</dbReference>
<feature type="transmembrane region" description="Helical" evidence="5">
    <location>
        <begin position="244"/>
        <end position="264"/>
    </location>
</feature>
<keyword evidence="4 5" id="KW-0472">Membrane</keyword>
<evidence type="ECO:0000256" key="2">
    <source>
        <dbReference type="ARBA" id="ARBA00022692"/>
    </source>
</evidence>